<protein>
    <recommendedName>
        <fullName evidence="3">YrdC-like domain-containing protein</fullName>
    </recommendedName>
</protein>
<dbReference type="EMBL" id="JAJOMB010000033">
    <property type="protein sequence ID" value="MCD5316718.1"/>
    <property type="molecule type" value="Genomic_DNA"/>
</dbReference>
<gene>
    <name evidence="1" type="ORF">LR394_38055</name>
</gene>
<dbReference type="RefSeq" id="WP_231449569.1">
    <property type="nucleotide sequence ID" value="NZ_JAJOMB010000033.1"/>
</dbReference>
<sequence length="283" mass="30281">MTTIKTGHPVPAPRSGRQRPLLGDLAAQALLADWLAAGTVVGHGFANFYAITSRPDVETVRRVNLMKGRPPEQPGSVTVPPSAVSELFDWNALPAGLTRRRLLTVIDTFYGLGPFGFRGPAAPHIPDHLTVTQAGVRTVQLIAPGYACPSNAFLARCLDATGADLLYITSANRSHHAEGAEDTPAHYKATGLQAEFGPVSGFALLEHPDEAAARAAYPRFDPMSTSILSFHRETPPDHLGRPALTLERHGSLPTDDVRALLDDLGLGCVVAAHAKNRLPLRSY</sequence>
<comment type="caution">
    <text evidence="1">The sequence shown here is derived from an EMBL/GenBank/DDBJ whole genome shotgun (WGS) entry which is preliminary data.</text>
</comment>
<evidence type="ECO:0000313" key="1">
    <source>
        <dbReference type="EMBL" id="MCD5316718.1"/>
    </source>
</evidence>
<evidence type="ECO:0000313" key="2">
    <source>
        <dbReference type="Proteomes" id="UP001138997"/>
    </source>
</evidence>
<dbReference type="Proteomes" id="UP001138997">
    <property type="component" value="Unassembled WGS sequence"/>
</dbReference>
<dbReference type="AlphaFoldDB" id="A0A9X1NM78"/>
<accession>A0A9X1NM78</accession>
<reference evidence="1" key="1">
    <citation type="submission" date="2021-11" db="EMBL/GenBank/DDBJ databases">
        <title>Streptomyces corallinus and Kineosporia corallina sp. nov., two new coral-derived marine actinobacteria.</title>
        <authorList>
            <person name="Buangrab K."/>
            <person name="Sutthacheep M."/>
            <person name="Yeemin T."/>
            <person name="Harunari E."/>
            <person name="Igarashi Y."/>
            <person name="Sripreechasak P."/>
            <person name="Kanchanasin P."/>
            <person name="Tanasupawat S."/>
            <person name="Phongsopitanun W."/>
        </authorList>
    </citation>
    <scope>NUCLEOTIDE SEQUENCE</scope>
    <source>
        <strain evidence="1">JCM 31032</strain>
    </source>
</reference>
<dbReference type="Gene3D" id="3.90.870.10">
    <property type="entry name" value="DHBP synthase"/>
    <property type="match status" value="1"/>
</dbReference>
<evidence type="ECO:0008006" key="3">
    <source>
        <dbReference type="Google" id="ProtNLM"/>
    </source>
</evidence>
<name>A0A9X1NM78_9ACTN</name>
<organism evidence="1 2">
    <name type="scientific">Kineosporia babensis</name>
    <dbReference type="NCBI Taxonomy" id="499548"/>
    <lineage>
        <taxon>Bacteria</taxon>
        <taxon>Bacillati</taxon>
        <taxon>Actinomycetota</taxon>
        <taxon>Actinomycetes</taxon>
        <taxon>Kineosporiales</taxon>
        <taxon>Kineosporiaceae</taxon>
        <taxon>Kineosporia</taxon>
    </lineage>
</organism>
<keyword evidence="2" id="KW-1185">Reference proteome</keyword>
<proteinExistence type="predicted"/>